<dbReference type="SUPFAM" id="SSF56801">
    <property type="entry name" value="Acetyl-CoA synthetase-like"/>
    <property type="match status" value="1"/>
</dbReference>
<dbReference type="InterPro" id="IPR050237">
    <property type="entry name" value="ATP-dep_AMP-bd_enzyme"/>
</dbReference>
<comment type="caution">
    <text evidence="3">The sequence shown here is derived from an EMBL/GenBank/DDBJ whole genome shotgun (WGS) entry which is preliminary data.</text>
</comment>
<dbReference type="InterPro" id="IPR000873">
    <property type="entry name" value="AMP-dep_synth/lig_dom"/>
</dbReference>
<dbReference type="InterPro" id="IPR042099">
    <property type="entry name" value="ANL_N_sf"/>
</dbReference>
<dbReference type="PROSITE" id="PS00455">
    <property type="entry name" value="AMP_BINDING"/>
    <property type="match status" value="1"/>
</dbReference>
<reference evidence="3 4" key="1">
    <citation type="submission" date="2021-01" db="EMBL/GenBank/DDBJ databases">
        <title>Whole genome shotgun sequence of Asanoa iriomotensis NBRC 100142.</title>
        <authorList>
            <person name="Komaki H."/>
            <person name="Tamura T."/>
        </authorList>
    </citation>
    <scope>NUCLEOTIDE SEQUENCE [LARGE SCALE GENOMIC DNA]</scope>
    <source>
        <strain evidence="3 4">NBRC 100142</strain>
    </source>
</reference>
<dbReference type="Proteomes" id="UP000624325">
    <property type="component" value="Unassembled WGS sequence"/>
</dbReference>
<dbReference type="RefSeq" id="WP_203702454.1">
    <property type="nucleotide sequence ID" value="NZ_BAAALU010000010.1"/>
</dbReference>
<feature type="domain" description="AMP-dependent synthetase/ligase" evidence="1">
    <location>
        <begin position="15"/>
        <end position="365"/>
    </location>
</feature>
<feature type="domain" description="AMP-binding enzyme C-terminal" evidence="2">
    <location>
        <begin position="415"/>
        <end position="490"/>
    </location>
</feature>
<evidence type="ECO:0000259" key="1">
    <source>
        <dbReference type="Pfam" id="PF00501"/>
    </source>
</evidence>
<sequence length="508" mass="54579">MVTIDVLVARASTWFGGQPAVVDGERTASFADVERRSNRLANALVGLGGAIGGRVAMLLPNRLESVEVDFGIAKSGRVRVPVNTRLTLDERAFVLTDSGADVLIFDADEEESAAELRARCPDLRHLIRLGAGRLGLDYEDLLAGASDRPAGVVLDPDAPSFLLYTSGTTGRPKGATATNRSRLAATMNMLADEIDPRPGDGMVHVGSMAHGSGSKVLAHFLRGSRNLPVRSWDPEGFLALAARERATHSFLVPTMIVALTEAARGRAARLESVRAITYGGSPIAPARQEEAIEVFGPRFVQVYGSCEAPHPVLVLRAHEQARLGSAGREVTTVRTRLVGGDGNDVPDGQPGELWVRGPNVMRGYWGRPDADREVFQDGWYRTGDVARRDDDGTLSIVDRIREMIISGGYNVYPAEVEAALAQHPAVAEVAVIGVPDDRWGEAVKAVVVPRPGTAPSERALVEHCAATLAGYKKPRSVEFVASLPRGSTGKIAKRVLRESYWAGKERHV</sequence>
<dbReference type="InterPro" id="IPR025110">
    <property type="entry name" value="AMP-bd_C"/>
</dbReference>
<organism evidence="3 4">
    <name type="scientific">Asanoa iriomotensis</name>
    <dbReference type="NCBI Taxonomy" id="234613"/>
    <lineage>
        <taxon>Bacteria</taxon>
        <taxon>Bacillati</taxon>
        <taxon>Actinomycetota</taxon>
        <taxon>Actinomycetes</taxon>
        <taxon>Micromonosporales</taxon>
        <taxon>Micromonosporaceae</taxon>
        <taxon>Asanoa</taxon>
    </lineage>
</organism>
<dbReference type="Pfam" id="PF00501">
    <property type="entry name" value="AMP-binding"/>
    <property type="match status" value="1"/>
</dbReference>
<keyword evidence="3" id="KW-0436">Ligase</keyword>
<gene>
    <name evidence="3" type="ORF">Air01nite_26950</name>
</gene>
<name>A0ABQ4C1E3_9ACTN</name>
<dbReference type="InterPro" id="IPR045851">
    <property type="entry name" value="AMP-bd_C_sf"/>
</dbReference>
<dbReference type="Pfam" id="PF13193">
    <property type="entry name" value="AMP-binding_C"/>
    <property type="match status" value="1"/>
</dbReference>
<evidence type="ECO:0000313" key="3">
    <source>
        <dbReference type="EMBL" id="GIF56600.1"/>
    </source>
</evidence>
<dbReference type="InterPro" id="IPR020845">
    <property type="entry name" value="AMP-binding_CS"/>
</dbReference>
<keyword evidence="4" id="KW-1185">Reference proteome</keyword>
<evidence type="ECO:0000259" key="2">
    <source>
        <dbReference type="Pfam" id="PF13193"/>
    </source>
</evidence>
<evidence type="ECO:0000313" key="4">
    <source>
        <dbReference type="Proteomes" id="UP000624325"/>
    </source>
</evidence>
<dbReference type="PANTHER" id="PTHR43767:SF7">
    <property type="entry name" value="MEDIUM_LONG-CHAIN-FATTY-ACID--COA LIGASE FADD8"/>
    <property type="match status" value="1"/>
</dbReference>
<dbReference type="Gene3D" id="3.40.50.12780">
    <property type="entry name" value="N-terminal domain of ligase-like"/>
    <property type="match status" value="1"/>
</dbReference>
<dbReference type="EMBL" id="BONC01000015">
    <property type="protein sequence ID" value="GIF56600.1"/>
    <property type="molecule type" value="Genomic_DNA"/>
</dbReference>
<accession>A0ABQ4C1E3</accession>
<protein>
    <submittedName>
        <fullName evidence="3">Ligase</fullName>
    </submittedName>
</protein>
<dbReference type="PANTHER" id="PTHR43767">
    <property type="entry name" value="LONG-CHAIN-FATTY-ACID--COA LIGASE"/>
    <property type="match status" value="1"/>
</dbReference>
<dbReference type="GO" id="GO:0016874">
    <property type="term" value="F:ligase activity"/>
    <property type="evidence" value="ECO:0007669"/>
    <property type="project" value="UniProtKB-KW"/>
</dbReference>
<proteinExistence type="predicted"/>
<dbReference type="Gene3D" id="3.30.300.30">
    <property type="match status" value="1"/>
</dbReference>